<evidence type="ECO:0000313" key="2">
    <source>
        <dbReference type="Proteomes" id="UP000265663"/>
    </source>
</evidence>
<organism evidence="1 2">
    <name type="scientific">Pyrenophora seminiperda CCB06</name>
    <dbReference type="NCBI Taxonomy" id="1302712"/>
    <lineage>
        <taxon>Eukaryota</taxon>
        <taxon>Fungi</taxon>
        <taxon>Dikarya</taxon>
        <taxon>Ascomycota</taxon>
        <taxon>Pezizomycotina</taxon>
        <taxon>Dothideomycetes</taxon>
        <taxon>Pleosporomycetidae</taxon>
        <taxon>Pleosporales</taxon>
        <taxon>Pleosporineae</taxon>
        <taxon>Pleosporaceae</taxon>
        <taxon>Pyrenophora</taxon>
    </lineage>
</organism>
<proteinExistence type="predicted"/>
<gene>
    <name evidence="1" type="ORF">GMOD_00007160</name>
</gene>
<dbReference type="Proteomes" id="UP000265663">
    <property type="component" value="Unassembled WGS sequence"/>
</dbReference>
<reference evidence="1 2" key="1">
    <citation type="journal article" date="2014" name="PLoS ONE">
        <title>De novo Genome Assembly of the Fungal Plant Pathogen Pyrenophora semeniperda.</title>
        <authorList>
            <person name="Soliai M.M."/>
            <person name="Meyer S.E."/>
            <person name="Udall J.A."/>
            <person name="Elzinga D.E."/>
            <person name="Hermansen R.A."/>
            <person name="Bodily P.M."/>
            <person name="Hart A.A."/>
            <person name="Coleman C.E."/>
        </authorList>
    </citation>
    <scope>NUCLEOTIDE SEQUENCE [LARGE SCALE GENOMIC DNA]</scope>
    <source>
        <strain evidence="1 2">CCB06</strain>
        <tissue evidence="1">Mycelium</tissue>
    </source>
</reference>
<dbReference type="EMBL" id="KE747829">
    <property type="protein sequence ID" value="RMZ72162.1"/>
    <property type="molecule type" value="Genomic_DNA"/>
</dbReference>
<name>A0A3M7MCG4_9PLEO</name>
<protein>
    <submittedName>
        <fullName evidence="1">Uncharacterized protein</fullName>
    </submittedName>
</protein>
<keyword evidence="2" id="KW-1185">Reference proteome</keyword>
<accession>A0A3M7MCG4</accession>
<dbReference type="AlphaFoldDB" id="A0A3M7MCG4"/>
<evidence type="ECO:0000313" key="1">
    <source>
        <dbReference type="EMBL" id="RMZ72162.1"/>
    </source>
</evidence>
<sequence length="201" mass="21684">MLVDALSLLAWPQVPWARLVDWQFLRDGCEELLYVLARFRRCLEEEQASLAGILFGVGGGDGALVGRFGNKIELVSGQSDDDILVRLALKLLNPRFGLVQRCLYFYQYRSPSGGAESTYGLSDVIYDYGAVCVSVVHGRKRLVALLARGIPNLELDSCVLVEGDGLGEEGGADGGFPVVVELVLRESAMGFTVASGENGVP</sequence>